<accession>A0AAU9NDL9</accession>
<dbReference type="Pfam" id="PF21737">
    <property type="entry name" value="DUF6865"/>
    <property type="match status" value="1"/>
</dbReference>
<reference evidence="1 3" key="1">
    <citation type="submission" date="2022-01" db="EMBL/GenBank/DDBJ databases">
        <authorList>
            <person name="Xiong W."/>
            <person name="Schranz E."/>
        </authorList>
    </citation>
    <scope>NUCLEOTIDE SEQUENCE [LARGE SCALE GENOMIC DNA]</scope>
</reference>
<sequence length="98" mass="11100">MRENSPQKRREKRGFSAHLHIISYRKIVGHYMEEASLEVTRESLIALSCCEPEKIIESTQPEKPNGQHKAASAVDELRLKLISIASEPPSMNSPPNEF</sequence>
<gene>
    <name evidence="1" type="ORF">LVIROSA_LOCUS20848</name>
    <name evidence="2" type="ORF">LVIROSA_LOCUS38377</name>
</gene>
<dbReference type="EMBL" id="CAKMRJ010005745">
    <property type="protein sequence ID" value="CAH1453105.1"/>
    <property type="molecule type" value="Genomic_DNA"/>
</dbReference>
<dbReference type="AlphaFoldDB" id="A0AAU9NDL9"/>
<protein>
    <submittedName>
        <fullName evidence="1">Uncharacterized protein</fullName>
    </submittedName>
</protein>
<organism evidence="1 3">
    <name type="scientific">Lactuca virosa</name>
    <dbReference type="NCBI Taxonomy" id="75947"/>
    <lineage>
        <taxon>Eukaryota</taxon>
        <taxon>Viridiplantae</taxon>
        <taxon>Streptophyta</taxon>
        <taxon>Embryophyta</taxon>
        <taxon>Tracheophyta</taxon>
        <taxon>Spermatophyta</taxon>
        <taxon>Magnoliopsida</taxon>
        <taxon>eudicotyledons</taxon>
        <taxon>Gunneridae</taxon>
        <taxon>Pentapetalae</taxon>
        <taxon>asterids</taxon>
        <taxon>campanulids</taxon>
        <taxon>Asterales</taxon>
        <taxon>Asteraceae</taxon>
        <taxon>Cichorioideae</taxon>
        <taxon>Cichorieae</taxon>
        <taxon>Lactucinae</taxon>
        <taxon>Lactuca</taxon>
    </lineage>
</organism>
<name>A0AAU9NDL9_9ASTR</name>
<dbReference type="InterPro" id="IPR049198">
    <property type="entry name" value="DUF6865"/>
</dbReference>
<proteinExistence type="predicted"/>
<comment type="caution">
    <text evidence="1">The sequence shown here is derived from an EMBL/GenBank/DDBJ whole genome shotgun (WGS) entry which is preliminary data.</text>
</comment>
<dbReference type="Proteomes" id="UP001157418">
    <property type="component" value="Unassembled WGS sequence"/>
</dbReference>
<keyword evidence="3" id="KW-1185">Reference proteome</keyword>
<evidence type="ECO:0000313" key="2">
    <source>
        <dbReference type="EMBL" id="CAH1453105.1"/>
    </source>
</evidence>
<dbReference type="EMBL" id="CAKMRJ010003433">
    <property type="protein sequence ID" value="CAH1434323.1"/>
    <property type="molecule type" value="Genomic_DNA"/>
</dbReference>
<evidence type="ECO:0000313" key="3">
    <source>
        <dbReference type="Proteomes" id="UP001157418"/>
    </source>
</evidence>
<evidence type="ECO:0000313" key="1">
    <source>
        <dbReference type="EMBL" id="CAH1434323.1"/>
    </source>
</evidence>